<evidence type="ECO:0000256" key="1">
    <source>
        <dbReference type="SAM" id="MobiDB-lite"/>
    </source>
</evidence>
<dbReference type="Proteomes" id="UP000016935">
    <property type="component" value="Unassembled WGS sequence"/>
</dbReference>
<keyword evidence="3" id="KW-1185">Reference proteome</keyword>
<accession>R0ILY0</accession>
<evidence type="ECO:0000313" key="2">
    <source>
        <dbReference type="EMBL" id="EOA86045.1"/>
    </source>
</evidence>
<dbReference type="GeneID" id="19403271"/>
<evidence type="ECO:0000313" key="3">
    <source>
        <dbReference type="Proteomes" id="UP000016935"/>
    </source>
</evidence>
<name>R0ILY0_EXST2</name>
<dbReference type="HOGENOM" id="CLU_1807430_0_0_1"/>
<dbReference type="EMBL" id="KB908615">
    <property type="protein sequence ID" value="EOA86045.1"/>
    <property type="molecule type" value="Genomic_DNA"/>
</dbReference>
<feature type="region of interest" description="Disordered" evidence="1">
    <location>
        <begin position="42"/>
        <end position="87"/>
    </location>
</feature>
<gene>
    <name evidence="2" type="ORF">SETTUDRAFT_28732</name>
</gene>
<organism evidence="2 3">
    <name type="scientific">Exserohilum turcicum (strain 28A)</name>
    <name type="common">Northern leaf blight fungus</name>
    <name type="synonym">Setosphaeria turcica</name>
    <dbReference type="NCBI Taxonomy" id="671987"/>
    <lineage>
        <taxon>Eukaryota</taxon>
        <taxon>Fungi</taxon>
        <taxon>Dikarya</taxon>
        <taxon>Ascomycota</taxon>
        <taxon>Pezizomycotina</taxon>
        <taxon>Dothideomycetes</taxon>
        <taxon>Pleosporomycetidae</taxon>
        <taxon>Pleosporales</taxon>
        <taxon>Pleosporineae</taxon>
        <taxon>Pleosporaceae</taxon>
        <taxon>Exserohilum</taxon>
    </lineage>
</organism>
<dbReference type="AlphaFoldDB" id="R0ILY0"/>
<reference evidence="2 3" key="2">
    <citation type="journal article" date="2013" name="PLoS Genet.">
        <title>Comparative genome structure, secondary metabolite, and effector coding capacity across Cochliobolus pathogens.</title>
        <authorList>
            <person name="Condon B.J."/>
            <person name="Leng Y."/>
            <person name="Wu D."/>
            <person name="Bushley K.E."/>
            <person name="Ohm R.A."/>
            <person name="Otillar R."/>
            <person name="Martin J."/>
            <person name="Schackwitz W."/>
            <person name="Grimwood J."/>
            <person name="MohdZainudin N."/>
            <person name="Xue C."/>
            <person name="Wang R."/>
            <person name="Manning V.A."/>
            <person name="Dhillon B."/>
            <person name="Tu Z.J."/>
            <person name="Steffenson B.J."/>
            <person name="Salamov A."/>
            <person name="Sun H."/>
            <person name="Lowry S."/>
            <person name="LaButti K."/>
            <person name="Han J."/>
            <person name="Copeland A."/>
            <person name="Lindquist E."/>
            <person name="Barry K."/>
            <person name="Schmutz J."/>
            <person name="Baker S.E."/>
            <person name="Ciuffetti L.M."/>
            <person name="Grigoriev I.V."/>
            <person name="Zhong S."/>
            <person name="Turgeon B.G."/>
        </authorList>
    </citation>
    <scope>NUCLEOTIDE SEQUENCE [LARGE SCALE GENOMIC DNA]</scope>
    <source>
        <strain evidence="3">28A</strain>
    </source>
</reference>
<reference evidence="2 3" key="1">
    <citation type="journal article" date="2012" name="PLoS Pathog.">
        <title>Diverse lifestyles and strategies of plant pathogenesis encoded in the genomes of eighteen Dothideomycetes fungi.</title>
        <authorList>
            <person name="Ohm R.A."/>
            <person name="Feau N."/>
            <person name="Henrissat B."/>
            <person name="Schoch C.L."/>
            <person name="Horwitz B.A."/>
            <person name="Barry K.W."/>
            <person name="Condon B.J."/>
            <person name="Copeland A.C."/>
            <person name="Dhillon B."/>
            <person name="Glaser F."/>
            <person name="Hesse C.N."/>
            <person name="Kosti I."/>
            <person name="LaButti K."/>
            <person name="Lindquist E.A."/>
            <person name="Lucas S."/>
            <person name="Salamov A.A."/>
            <person name="Bradshaw R.E."/>
            <person name="Ciuffetti L."/>
            <person name="Hamelin R.C."/>
            <person name="Kema G.H.J."/>
            <person name="Lawrence C."/>
            <person name="Scott J.A."/>
            <person name="Spatafora J.W."/>
            <person name="Turgeon B.G."/>
            <person name="de Wit P.J.G.M."/>
            <person name="Zhong S."/>
            <person name="Goodwin S.B."/>
            <person name="Grigoriev I.V."/>
        </authorList>
    </citation>
    <scope>NUCLEOTIDE SEQUENCE [LARGE SCALE GENOMIC DNA]</scope>
    <source>
        <strain evidence="3">28A</strain>
    </source>
</reference>
<proteinExistence type="predicted"/>
<protein>
    <submittedName>
        <fullName evidence="2">Uncharacterized protein</fullName>
    </submittedName>
</protein>
<dbReference type="RefSeq" id="XP_008026261.1">
    <property type="nucleotide sequence ID" value="XM_008028070.1"/>
</dbReference>
<sequence length="143" mass="14810">MSGANVSVLQCEAGAGQEDQGRPAYALLGKGRTNAEMRIQSSVPQSGIPPVGGGCDMASHLPEQTRAGPGVAKDPSGRRAARPTLTLEKKQKNAHVAWFMLSAPSWTDTAAAAYPSDAISAQPDDHGTDNLGKTIMGMALPVQ</sequence>